<dbReference type="InterPro" id="IPR000253">
    <property type="entry name" value="FHA_dom"/>
</dbReference>
<accession>Q870C5</accession>
<dbReference type="Pfam" id="PF00498">
    <property type="entry name" value="FHA"/>
    <property type="match status" value="1"/>
</dbReference>
<reference evidence="3" key="1">
    <citation type="submission" date="2003-03" db="EMBL/GenBank/DDBJ databases">
        <authorList>
            <person name="Birren B."/>
            <person name="Kamvysselis M."/>
            <person name="Nusbaum C."/>
            <person name="Lander E."/>
        </authorList>
    </citation>
    <scope>NUCLEOTIDE SEQUENCE</scope>
</reference>
<dbReference type="EMBL" id="AY262750">
    <property type="protein sequence ID" value="AAP22944.1"/>
    <property type="molecule type" value="Genomic_DNA"/>
</dbReference>
<feature type="region of interest" description="Disordered" evidence="1">
    <location>
        <begin position="689"/>
        <end position="782"/>
    </location>
</feature>
<feature type="domain" description="FHA" evidence="2">
    <location>
        <begin position="28"/>
        <end position="78"/>
    </location>
</feature>
<feature type="compositionally biased region" description="Polar residues" evidence="1">
    <location>
        <begin position="468"/>
        <end position="487"/>
    </location>
</feature>
<protein>
    <submittedName>
        <fullName evidence="3">Recombinational repair protein Xrs2</fullName>
    </submittedName>
</protein>
<feature type="region of interest" description="Disordered" evidence="1">
    <location>
        <begin position="329"/>
        <end position="421"/>
    </location>
</feature>
<evidence type="ECO:0000256" key="1">
    <source>
        <dbReference type="SAM" id="MobiDB-lite"/>
    </source>
</evidence>
<feature type="compositionally biased region" description="Polar residues" evidence="1">
    <location>
        <begin position="751"/>
        <end position="763"/>
    </location>
</feature>
<sequence>MWILRYQYVAGNGMDVHVSCCLKQGLQYSIGRSTKNPLQIKSDKSISRNHVELEVDQSCNVVLRVVGKLTKVSGKSVKAGQHLQFTADEEVLFEMGASPIKATVVKQQSFWKIPHDLSLSQSLSRHLADFDIQVTNSLSSTTSIQIIKDSSKSFSNCLFSLIKNIPILREHFIGDFVTQINDVHADFDSRWDRMVVENAQFPNYKCECRPFTTIHFLVTNRRAFAIFKHIIDAGSGTLWLCDDISNLDHFIKHKITSDNVILLVHLNNGKSSISSTEQSSDLDVQEAKLLKNKAQNLGFRIHDVNDIVGAVLDHNFEKLLERVPVRNLPSKAPTGFPLEEATNKSVIKSADTPKPSNKRKRTNRQVVPLDSLAFFGGGSAAESKQNPTEVPESERGHETSQNTTTEFAEGEPSPKKARIGALRKPDIPNVSEERVKEPVVQTRSKRASERSADTSILVQANPKRSRKTLQASEGHTILENDNNSLNIESGPLPKTKSTSLGNEAAQAQADAVQTREAKRPVSFAQAVKETKSHEVDRLEKDIVNVTSEELTEEAINKLDKLALVETKDLMRADREYAVCGQSGGSEQWAGRKNFKKFVKLWPSRSSRNSPDSATNALRNRAHLITREYVPLRPYEGQNANNQDDSFLKNSQDDLQEEATCPSIPPVSSTTILGVEVDDEPAFLFRSQQEDDAYGPDGGLGQRNQHTSVDKDSNRDQELFVFDEEDSQRDHVDTYTDAVQSRSASGARYQQPEPSISASKNCAPQDSDESDDEPRFQFQSRKR</sequence>
<evidence type="ECO:0000313" key="3">
    <source>
        <dbReference type="EMBL" id="AAP22944.1"/>
    </source>
</evidence>
<dbReference type="AlphaFoldDB" id="Q870C5"/>
<dbReference type="Gene3D" id="2.60.200.20">
    <property type="match status" value="1"/>
</dbReference>
<name>Q870C5_9SACH</name>
<gene>
    <name evidence="3" type="primary">XRS2</name>
</gene>
<feature type="compositionally biased region" description="Basic and acidic residues" evidence="1">
    <location>
        <begin position="707"/>
        <end position="717"/>
    </location>
</feature>
<dbReference type="InterPro" id="IPR008984">
    <property type="entry name" value="SMAD_FHA_dom_sf"/>
</dbReference>
<feature type="region of interest" description="Disordered" evidence="1">
    <location>
        <begin position="433"/>
        <end position="488"/>
    </location>
</feature>
<organism evidence="3">
    <name type="scientific">Vanderwaltozyma yarrowii</name>
    <dbReference type="NCBI Taxonomy" id="51620"/>
    <lineage>
        <taxon>Eukaryota</taxon>
        <taxon>Fungi</taxon>
        <taxon>Dikarya</taxon>
        <taxon>Ascomycota</taxon>
        <taxon>Saccharomycotina</taxon>
        <taxon>Saccharomycetes</taxon>
        <taxon>Saccharomycetales</taxon>
        <taxon>Saccharomycetaceae</taxon>
        <taxon>Vanderwaltozyma</taxon>
    </lineage>
</organism>
<proteinExistence type="predicted"/>
<evidence type="ECO:0000259" key="2">
    <source>
        <dbReference type="Pfam" id="PF00498"/>
    </source>
</evidence>
<dbReference type="SUPFAM" id="SSF49879">
    <property type="entry name" value="SMAD/FHA domain"/>
    <property type="match status" value="1"/>
</dbReference>